<dbReference type="GO" id="GO:0004222">
    <property type="term" value="F:metalloendopeptidase activity"/>
    <property type="evidence" value="ECO:0007669"/>
    <property type="project" value="InterPro"/>
</dbReference>
<dbReference type="GO" id="GO:0031012">
    <property type="term" value="C:extracellular matrix"/>
    <property type="evidence" value="ECO:0007669"/>
    <property type="project" value="InterPro"/>
</dbReference>
<dbReference type="SUPFAM" id="SSF50923">
    <property type="entry name" value="Hemopexin-like domain"/>
    <property type="match status" value="1"/>
</dbReference>
<feature type="binding site" evidence="16">
    <location>
        <position position="219"/>
    </location>
    <ligand>
        <name>Zn(2+)</name>
        <dbReference type="ChEBI" id="CHEBI:29105"/>
        <label>2</label>
        <note>catalytic</note>
    </ligand>
</feature>
<evidence type="ECO:0000256" key="5">
    <source>
        <dbReference type="ARBA" id="ARBA00022670"/>
    </source>
</evidence>
<evidence type="ECO:0000256" key="2">
    <source>
        <dbReference type="ARBA" id="ARBA00010370"/>
    </source>
</evidence>
<feature type="binding site" evidence="17">
    <location>
        <position position="186"/>
    </location>
    <ligand>
        <name>Ca(2+)</name>
        <dbReference type="ChEBI" id="CHEBI:29108"/>
        <label>2</label>
    </ligand>
</feature>
<accession>A0A3B3SPY6</accession>
<dbReference type="CDD" id="cd04278">
    <property type="entry name" value="ZnMc_MMP"/>
    <property type="match status" value="1"/>
</dbReference>
<dbReference type="Ensembl" id="ENSPKIT00000013635.1">
    <property type="protein sequence ID" value="ENSPKIP00000032762.1"/>
    <property type="gene ID" value="ENSPKIG00000012694.1"/>
</dbReference>
<dbReference type="Proteomes" id="UP000261540">
    <property type="component" value="Unplaced"/>
</dbReference>
<keyword evidence="11 17" id="KW-0106">Calcium</keyword>
<keyword evidence="4" id="KW-0272">Extracellular matrix</keyword>
<feature type="binding site" description="in inhibited form" evidence="17">
    <location>
        <position position="84"/>
    </location>
    <ligand>
        <name>Zn(2+)</name>
        <dbReference type="ChEBI" id="CHEBI:29105"/>
        <label>2</label>
        <note>catalytic</note>
    </ligand>
</feature>
<dbReference type="Pfam" id="PF00045">
    <property type="entry name" value="Hemopexin"/>
    <property type="match status" value="1"/>
</dbReference>
<proteinExistence type="inferred from homology"/>
<evidence type="ECO:0000313" key="22">
    <source>
        <dbReference type="Ensembl" id="ENSPKIP00000032762.1"/>
    </source>
</evidence>
<dbReference type="SMART" id="SM00235">
    <property type="entry name" value="ZnMc"/>
    <property type="match status" value="1"/>
</dbReference>
<evidence type="ECO:0000313" key="23">
    <source>
        <dbReference type="Proteomes" id="UP000261540"/>
    </source>
</evidence>
<feature type="binding site" evidence="17">
    <location>
        <position position="227"/>
    </location>
    <ligand>
        <name>Zn(2+)</name>
        <dbReference type="ChEBI" id="CHEBI:29105"/>
        <label>2</label>
        <note>catalytic</note>
    </ligand>
</feature>
<keyword evidence="9" id="KW-0378">Hydrolase</keyword>
<dbReference type="SUPFAM" id="SSF47090">
    <property type="entry name" value="PGBD-like"/>
    <property type="match status" value="1"/>
</dbReference>
<keyword evidence="7" id="KW-0732">Signal</keyword>
<keyword evidence="12" id="KW-0482">Metalloprotease</keyword>
<dbReference type="InterPro" id="IPR021190">
    <property type="entry name" value="Pept_M10A"/>
</dbReference>
<dbReference type="SUPFAM" id="SSF55486">
    <property type="entry name" value="Metalloproteases ('zincins'), catalytic domain"/>
    <property type="match status" value="1"/>
</dbReference>
<dbReference type="FunFam" id="3.40.390.10:FF:000007">
    <property type="entry name" value="Collagenase 3"/>
    <property type="match status" value="1"/>
</dbReference>
<dbReference type="InterPro" id="IPR036375">
    <property type="entry name" value="Hemopexin-like_dom_sf"/>
</dbReference>
<evidence type="ECO:0000259" key="21">
    <source>
        <dbReference type="SMART" id="SM00235"/>
    </source>
</evidence>
<dbReference type="InterPro" id="IPR006026">
    <property type="entry name" value="Peptidase_Metallo"/>
</dbReference>
<dbReference type="PIRSF" id="PIRSF001191">
    <property type="entry name" value="Peptidase_M10A_matrix"/>
    <property type="match status" value="1"/>
</dbReference>
<evidence type="ECO:0000256" key="10">
    <source>
        <dbReference type="ARBA" id="ARBA00022833"/>
    </source>
</evidence>
<feature type="binding site" evidence="17">
    <location>
        <position position="162"/>
    </location>
    <ligand>
        <name>Zn(2+)</name>
        <dbReference type="ChEBI" id="CHEBI:29105"/>
        <label>1</label>
    </ligand>
</feature>
<evidence type="ECO:0000256" key="8">
    <source>
        <dbReference type="ARBA" id="ARBA00022737"/>
    </source>
</evidence>
<evidence type="ECO:0000256" key="9">
    <source>
        <dbReference type="ARBA" id="ARBA00022801"/>
    </source>
</evidence>
<feature type="binding site" evidence="17">
    <location>
        <position position="188"/>
    </location>
    <ligand>
        <name>Zn(2+)</name>
        <dbReference type="ChEBI" id="CHEBI:29105"/>
        <label>1</label>
    </ligand>
</feature>
<comment type="cofactor">
    <cofactor evidence="17">
        <name>Ca(2+)</name>
        <dbReference type="ChEBI" id="CHEBI:29108"/>
    </cofactor>
    <text evidence="17">Can bind about 5 Ca(2+) ions per subunit.</text>
</comment>
<evidence type="ECO:0000256" key="11">
    <source>
        <dbReference type="ARBA" id="ARBA00022837"/>
    </source>
</evidence>
<evidence type="ECO:0000256" key="4">
    <source>
        <dbReference type="ARBA" id="ARBA00022530"/>
    </source>
</evidence>
<dbReference type="PANTHER" id="PTHR10201:SF297">
    <property type="entry name" value="MATRIX METALLOPROTEINASE-20"/>
    <property type="match status" value="1"/>
</dbReference>
<keyword evidence="13" id="KW-0865">Zymogen</keyword>
<keyword evidence="23" id="KW-1185">Reference proteome</keyword>
<keyword evidence="10 16" id="KW-0862">Zinc</keyword>
<feature type="binding site" evidence="17">
    <location>
        <position position="362"/>
    </location>
    <ligand>
        <name>Ca(2+)</name>
        <dbReference type="ChEBI" id="CHEBI:29108"/>
        <label>5</label>
    </ligand>
</feature>
<keyword evidence="6 16" id="KW-0479">Metal-binding</keyword>
<evidence type="ECO:0000256" key="12">
    <source>
        <dbReference type="ARBA" id="ARBA00023049"/>
    </source>
</evidence>
<keyword evidence="14 18" id="KW-1015">Disulfide bond</keyword>
<dbReference type="GO" id="GO:0030198">
    <property type="term" value="P:extracellular matrix organization"/>
    <property type="evidence" value="ECO:0007669"/>
    <property type="project" value="TreeGrafter"/>
</dbReference>
<protein>
    <submittedName>
        <fullName evidence="22">Matrix metallopeptidase 20a (enamelysin)</fullName>
    </submittedName>
</protein>
<keyword evidence="5" id="KW-0645">Protease</keyword>
<dbReference type="PANTHER" id="PTHR10201">
    <property type="entry name" value="MATRIX METALLOPROTEINASE"/>
    <property type="match status" value="1"/>
</dbReference>
<evidence type="ECO:0000256" key="19">
    <source>
        <dbReference type="PIRSR" id="PIRSR621190-4"/>
    </source>
</evidence>
<feature type="binding site" evidence="17">
    <location>
        <position position="193"/>
    </location>
    <ligand>
        <name>Ca(2+)</name>
        <dbReference type="ChEBI" id="CHEBI:29108"/>
        <label>3</label>
    </ligand>
</feature>
<dbReference type="STRING" id="1676925.ENSPKIP00000032762"/>
<comment type="cofactor">
    <cofactor evidence="17">
        <name>Zn(2+)</name>
        <dbReference type="ChEBI" id="CHEBI:29105"/>
    </cofactor>
    <text evidence="17">Binds 2 Zn(2+) ions per subunit.</text>
</comment>
<feature type="binding site" evidence="17">
    <location>
        <position position="167"/>
    </location>
    <ligand>
        <name>Ca(2+)</name>
        <dbReference type="ChEBI" id="CHEBI:29108"/>
        <label>3</label>
    </ligand>
</feature>
<dbReference type="Pfam" id="PF00413">
    <property type="entry name" value="Peptidase_M10"/>
    <property type="match status" value="1"/>
</dbReference>
<feature type="binding site" evidence="16">
    <location>
        <position position="209"/>
    </location>
    <ligand>
        <name>Zn(2+)</name>
        <dbReference type="ChEBI" id="CHEBI:29105"/>
        <label>2</label>
        <note>catalytic</note>
    </ligand>
</feature>
<keyword evidence="8" id="KW-0677">Repeat</keyword>
<dbReference type="InterPro" id="IPR018487">
    <property type="entry name" value="Hemopexin-like_repeat"/>
</dbReference>
<evidence type="ECO:0000256" key="7">
    <source>
        <dbReference type="ARBA" id="ARBA00022729"/>
    </source>
</evidence>
<dbReference type="InterPro" id="IPR033739">
    <property type="entry name" value="M10A_MMP"/>
</dbReference>
<evidence type="ECO:0000256" key="17">
    <source>
        <dbReference type="PIRSR" id="PIRSR621190-2"/>
    </source>
</evidence>
<evidence type="ECO:0000256" key="3">
    <source>
        <dbReference type="ARBA" id="ARBA00022525"/>
    </source>
</evidence>
<dbReference type="AlphaFoldDB" id="A0A3B3SPY6"/>
<dbReference type="Gene3D" id="3.40.390.10">
    <property type="entry name" value="Collagenase (Catalytic Domain)"/>
    <property type="match status" value="1"/>
</dbReference>
<feature type="binding site" evidence="17">
    <location>
        <position position="150"/>
    </location>
    <ligand>
        <name>Ca(2+)</name>
        <dbReference type="ChEBI" id="CHEBI:29108"/>
        <label>2</label>
    </ligand>
</feature>
<feature type="repeat" description="Hemopexin" evidence="20">
    <location>
        <begin position="356"/>
        <end position="404"/>
    </location>
</feature>
<evidence type="ECO:0000256" key="16">
    <source>
        <dbReference type="PIRSR" id="PIRSR001191-2"/>
    </source>
</evidence>
<evidence type="ECO:0000256" key="15">
    <source>
        <dbReference type="PIRSR" id="PIRSR001191-1"/>
    </source>
</evidence>
<dbReference type="InterPro" id="IPR000585">
    <property type="entry name" value="Hemopexin-like_dom"/>
</dbReference>
<feature type="binding site" evidence="17">
    <location>
        <position position="280"/>
    </location>
    <ligand>
        <name>Ca(2+)</name>
        <dbReference type="ChEBI" id="CHEBI:29108"/>
        <label>4</label>
    </ligand>
</feature>
<evidence type="ECO:0000256" key="14">
    <source>
        <dbReference type="ARBA" id="ARBA00023157"/>
    </source>
</evidence>
<feature type="binding site" evidence="17">
    <location>
        <position position="193"/>
    </location>
    <ligand>
        <name>Ca(2+)</name>
        <dbReference type="ChEBI" id="CHEBI:29108"/>
        <label>1</label>
    </ligand>
</feature>
<feature type="binding site" evidence="17">
    <location>
        <position position="160"/>
    </location>
    <ligand>
        <name>Zn(2+)</name>
        <dbReference type="ChEBI" id="CHEBI:29105"/>
        <label>1</label>
    </ligand>
</feature>
<dbReference type="InterPro" id="IPR036365">
    <property type="entry name" value="PGBD-like_sf"/>
</dbReference>
<comment type="subcellular location">
    <subcellularLocation>
        <location evidence="1">Secreted</location>
        <location evidence="1">Extracellular space</location>
        <location evidence="1">Extracellular matrix</location>
    </subcellularLocation>
</comment>
<dbReference type="SMART" id="SM00120">
    <property type="entry name" value="HX"/>
    <property type="match status" value="1"/>
</dbReference>
<evidence type="ECO:0000256" key="6">
    <source>
        <dbReference type="ARBA" id="ARBA00022723"/>
    </source>
</evidence>
<feature type="binding site" evidence="17">
    <location>
        <position position="168"/>
    </location>
    <ligand>
        <name>Ca(2+)</name>
        <dbReference type="ChEBI" id="CHEBI:29108"/>
        <label>3</label>
    </ligand>
</feature>
<sequence length="443" mass="51215">PSTSQGLGRQAPTLYDYSEFAELHGYLKEYLRKFYHLDVSHGLRSKRDVTAVETKIGEMQDFFGLEKSGQLDHRTLEVMRRERCGVPDAEQYSSQPNRPKWKNHTITYRIQNYTPDLTKQEVENTFRRALKIWSDVAPLKFIRVDHGEADIMINFASKGHGDFFPFDGPRGVLAHAFEPGEDIGGDVHFDEDEVWRMGRRYNLFTVAAHELGHSLGLSHSKDPSALMYPSYRYSSMTQYTLPRDDALAIQALYGGEKKLTTIKLGVMAPPEKCDPGMTFDAVAMIGQELAFFKNRYGTFLIDLSTTNYFVQQAGRWQFTETFLRCLPGSKYWIVQQLNKKSYYQRSIYDFGFPPGVKQIDAAVHVNAFGKTYFFVRDVYYRYDEDKNAMDPGYPRKIKTDWPAIGNKIDAAFEHSGKMSQFHTFDYRRQRMQYAERANAWLGC</sequence>
<feature type="binding site" evidence="17">
    <location>
        <position position="190"/>
    </location>
    <ligand>
        <name>Ca(2+)</name>
        <dbReference type="ChEBI" id="CHEBI:29108"/>
        <label>3</label>
    </ligand>
</feature>
<dbReference type="GO" id="GO:0030574">
    <property type="term" value="P:collagen catabolic process"/>
    <property type="evidence" value="ECO:0007669"/>
    <property type="project" value="TreeGrafter"/>
</dbReference>
<dbReference type="InterPro" id="IPR001818">
    <property type="entry name" value="Pept_M10_metallopeptidase"/>
</dbReference>
<evidence type="ECO:0000256" key="1">
    <source>
        <dbReference type="ARBA" id="ARBA00004498"/>
    </source>
</evidence>
<dbReference type="InterPro" id="IPR024079">
    <property type="entry name" value="MetalloPept_cat_dom_sf"/>
</dbReference>
<evidence type="ECO:0000256" key="13">
    <source>
        <dbReference type="ARBA" id="ARBA00023145"/>
    </source>
</evidence>
<dbReference type="GO" id="GO:0006508">
    <property type="term" value="P:proteolysis"/>
    <property type="evidence" value="ECO:0007669"/>
    <property type="project" value="UniProtKB-KW"/>
</dbReference>
<dbReference type="Gene3D" id="2.110.10.10">
    <property type="entry name" value="Hemopexin-like domain"/>
    <property type="match status" value="1"/>
</dbReference>
<feature type="binding site" evidence="17">
    <location>
        <position position="184"/>
    </location>
    <ligand>
        <name>Ca(2+)</name>
        <dbReference type="ChEBI" id="CHEBI:29108"/>
        <label>2</label>
    </ligand>
</feature>
<name>A0A3B3SPY6_9TELE</name>
<feature type="binding site" evidence="17">
    <location>
        <position position="175"/>
    </location>
    <ligand>
        <name>Zn(2+)</name>
        <dbReference type="ChEBI" id="CHEBI:29105"/>
        <label>1</label>
    </ligand>
</feature>
<feature type="binding site" evidence="17">
    <location>
        <position position="409"/>
    </location>
    <ligand>
        <name>Ca(2+)</name>
        <dbReference type="ChEBI" id="CHEBI:29108"/>
        <label>4</label>
    </ligand>
</feature>
<dbReference type="PROSITE" id="PS51642">
    <property type="entry name" value="HEMOPEXIN_2"/>
    <property type="match status" value="1"/>
</dbReference>
<organism evidence="22 23">
    <name type="scientific">Paramormyrops kingsleyae</name>
    <dbReference type="NCBI Taxonomy" id="1676925"/>
    <lineage>
        <taxon>Eukaryota</taxon>
        <taxon>Metazoa</taxon>
        <taxon>Chordata</taxon>
        <taxon>Craniata</taxon>
        <taxon>Vertebrata</taxon>
        <taxon>Euteleostomi</taxon>
        <taxon>Actinopterygii</taxon>
        <taxon>Neopterygii</taxon>
        <taxon>Teleostei</taxon>
        <taxon>Osteoglossocephala</taxon>
        <taxon>Osteoglossomorpha</taxon>
        <taxon>Osteoglossiformes</taxon>
        <taxon>Mormyridae</taxon>
        <taxon>Paramormyrops</taxon>
    </lineage>
</organism>
<keyword evidence="3" id="KW-0964">Secreted</keyword>
<dbReference type="PRINTS" id="PR00138">
    <property type="entry name" value="MATRIXIN"/>
</dbReference>
<feature type="binding site" evidence="17">
    <location>
        <position position="116"/>
    </location>
    <ligand>
        <name>Ca(2+)</name>
        <dbReference type="ChEBI" id="CHEBI:29108"/>
        <label>1</label>
    </ligand>
</feature>
<comment type="similarity">
    <text evidence="2">Belongs to the peptidase M10A family.</text>
</comment>
<dbReference type="GO" id="GO:0008270">
    <property type="term" value="F:zinc ion binding"/>
    <property type="evidence" value="ECO:0007669"/>
    <property type="project" value="InterPro"/>
</dbReference>
<dbReference type="GO" id="GO:0005615">
    <property type="term" value="C:extracellular space"/>
    <property type="evidence" value="ECO:0007669"/>
    <property type="project" value="TreeGrafter"/>
</dbReference>
<feature type="binding site" evidence="16">
    <location>
        <position position="213"/>
    </location>
    <ligand>
        <name>Zn(2+)</name>
        <dbReference type="ChEBI" id="CHEBI:29105"/>
        <label>2</label>
        <note>catalytic</note>
    </ligand>
</feature>
<evidence type="ECO:0000256" key="20">
    <source>
        <dbReference type="PROSITE-ProRule" id="PRU01011"/>
    </source>
</evidence>
<feature type="active site" evidence="15">
    <location>
        <position position="210"/>
    </location>
</feature>
<feature type="modified residue" description="Phosphotyrosine; by PKDCC" evidence="19">
    <location>
        <position position="343"/>
    </location>
</feature>
<feature type="domain" description="Peptidase metallopeptidase" evidence="21">
    <location>
        <begin position="97"/>
        <end position="255"/>
    </location>
</feature>
<feature type="disulfide bond" evidence="18">
    <location>
        <begin position="273"/>
        <end position="443"/>
    </location>
</feature>
<evidence type="ECO:0000256" key="18">
    <source>
        <dbReference type="PIRSR" id="PIRSR621190-3"/>
    </source>
</evidence>
<reference evidence="22" key="2">
    <citation type="submission" date="2025-09" db="UniProtKB">
        <authorList>
            <consortium name="Ensembl"/>
        </authorList>
    </citation>
    <scope>IDENTIFICATION</scope>
</reference>
<dbReference type="GeneTree" id="ENSGT00940000160903"/>
<dbReference type="CDD" id="cd00094">
    <property type="entry name" value="HX"/>
    <property type="match status" value="1"/>
</dbReference>
<dbReference type="FunFam" id="2.110.10.10:FF:000002">
    <property type="entry name" value="Matrix metallopeptidase 3"/>
    <property type="match status" value="1"/>
</dbReference>
<reference evidence="22" key="1">
    <citation type="submission" date="2025-08" db="UniProtKB">
        <authorList>
            <consortium name="Ensembl"/>
        </authorList>
    </citation>
    <scope>IDENTIFICATION</scope>
</reference>